<dbReference type="Gene3D" id="1.10.530.10">
    <property type="match status" value="1"/>
</dbReference>
<feature type="transmembrane region" description="Helical" evidence="3">
    <location>
        <begin position="24"/>
        <end position="44"/>
    </location>
</feature>
<dbReference type="RefSeq" id="WP_055423237.1">
    <property type="nucleotide sequence ID" value="NZ_CYHH01000004.1"/>
</dbReference>
<accession>A0A0K6IUJ3</accession>
<comment type="similarity">
    <text evidence="1">Belongs to the transglycosylase Slt family.</text>
</comment>
<gene>
    <name evidence="5" type="ORF">Ga0061068_10432</name>
</gene>
<evidence type="ECO:0000259" key="4">
    <source>
        <dbReference type="Pfam" id="PF01464"/>
    </source>
</evidence>
<evidence type="ECO:0000313" key="5">
    <source>
        <dbReference type="EMBL" id="CUB06758.1"/>
    </source>
</evidence>
<keyword evidence="6" id="KW-1185">Reference proteome</keyword>
<protein>
    <submittedName>
        <fullName evidence="5">Transglycosylase SLT domain</fullName>
    </submittedName>
</protein>
<dbReference type="PANTHER" id="PTHR37423">
    <property type="entry name" value="SOLUBLE LYTIC MUREIN TRANSGLYCOSYLASE-RELATED"/>
    <property type="match status" value="1"/>
</dbReference>
<keyword evidence="3" id="KW-1133">Transmembrane helix</keyword>
<organism evidence="5 6">
    <name type="scientific">Tepidiphilus thermophilus</name>
    <dbReference type="NCBI Taxonomy" id="876478"/>
    <lineage>
        <taxon>Bacteria</taxon>
        <taxon>Pseudomonadati</taxon>
        <taxon>Pseudomonadota</taxon>
        <taxon>Hydrogenophilia</taxon>
        <taxon>Hydrogenophilales</taxon>
        <taxon>Hydrogenophilaceae</taxon>
        <taxon>Tepidiphilus</taxon>
    </lineage>
</organism>
<dbReference type="EMBL" id="CYHH01000004">
    <property type="protein sequence ID" value="CUB06758.1"/>
    <property type="molecule type" value="Genomic_DNA"/>
</dbReference>
<feature type="region of interest" description="Disordered" evidence="2">
    <location>
        <begin position="82"/>
        <end position="106"/>
    </location>
</feature>
<dbReference type="PANTHER" id="PTHR37423:SF2">
    <property type="entry name" value="MEMBRANE-BOUND LYTIC MUREIN TRANSGLYCOSYLASE C"/>
    <property type="match status" value="1"/>
</dbReference>
<reference evidence="6" key="1">
    <citation type="submission" date="2015-08" db="EMBL/GenBank/DDBJ databases">
        <authorList>
            <person name="Babu N.S."/>
            <person name="Beckwith C.J."/>
            <person name="Beseler K.G."/>
            <person name="Brison A."/>
            <person name="Carone J.V."/>
            <person name="Caskin T.P."/>
            <person name="Diamond M."/>
            <person name="Durham M.E."/>
            <person name="Foxe J.M."/>
            <person name="Go M."/>
            <person name="Henderson B.A."/>
            <person name="Jones I.B."/>
            <person name="McGettigan J.A."/>
            <person name="Micheletti S.J."/>
            <person name="Nasrallah M.E."/>
            <person name="Ortiz D."/>
            <person name="Piller C.R."/>
            <person name="Privatt S.R."/>
            <person name="Schneider S.L."/>
            <person name="Sharp S."/>
            <person name="Smith T.C."/>
            <person name="Stanton J.D."/>
            <person name="Ullery H.E."/>
            <person name="Wilson R.J."/>
            <person name="Serrano M.G."/>
            <person name="Buck G."/>
            <person name="Lee V."/>
            <person name="Wang Y."/>
            <person name="Carvalho R."/>
            <person name="Voegtly L."/>
            <person name="Shi R."/>
            <person name="Duckworth R."/>
            <person name="Johnson A."/>
            <person name="Loviza R."/>
            <person name="Walstead R."/>
            <person name="Shah Z."/>
            <person name="Kiflezghi M."/>
            <person name="Wade K."/>
            <person name="Ball S.L."/>
            <person name="Bradley K.W."/>
            <person name="Asai D.J."/>
            <person name="Bowman C.A."/>
            <person name="Russell D.A."/>
            <person name="Pope W.H."/>
            <person name="Jacobs-Sera D."/>
            <person name="Hendrix R.W."/>
            <person name="Hatfull G.F."/>
        </authorList>
    </citation>
    <scope>NUCLEOTIDE SEQUENCE [LARGE SCALE GENOMIC DNA]</scope>
    <source>
        <strain evidence="6">JCM 19170</strain>
    </source>
</reference>
<name>A0A0K6IUJ3_9PROT</name>
<keyword evidence="3" id="KW-0812">Transmembrane</keyword>
<evidence type="ECO:0000256" key="2">
    <source>
        <dbReference type="SAM" id="MobiDB-lite"/>
    </source>
</evidence>
<dbReference type="OrthoDB" id="92254at2"/>
<keyword evidence="3" id="KW-0472">Membrane</keyword>
<dbReference type="InterPro" id="IPR023346">
    <property type="entry name" value="Lysozyme-like_dom_sf"/>
</dbReference>
<evidence type="ECO:0000313" key="6">
    <source>
        <dbReference type="Proteomes" id="UP000182108"/>
    </source>
</evidence>
<sequence>MTEDRRYDKEVEIATGRTAVPGRVAATVLLALACCTGLLGLFVVSGPGEAAMAPAATALLPLPEDDGDDDIDAAAEVSQPVVSETAAPAPVSAPAEKRVASSSVPREPAKVAKAPGDSVQAHLGIQALSPEMRRVRDHVARRYRVASAALTPLFLTLEQEARRRGLDPTLVVAVIAIESEFNPFAESPDGAQGLMQVVPKWHVQRIHARLKRKAPEDALFDPQLNVSVGIEVLAEAKQRYGSTEKALQAFAGALDDPEQRYARRVLAMKRSLEQIARRQG</sequence>
<dbReference type="Proteomes" id="UP000182108">
    <property type="component" value="Unassembled WGS sequence"/>
</dbReference>
<proteinExistence type="inferred from homology"/>
<evidence type="ECO:0000256" key="1">
    <source>
        <dbReference type="ARBA" id="ARBA00007734"/>
    </source>
</evidence>
<dbReference type="PROSITE" id="PS51257">
    <property type="entry name" value="PROKAR_LIPOPROTEIN"/>
    <property type="match status" value="1"/>
</dbReference>
<dbReference type="SUPFAM" id="SSF53955">
    <property type="entry name" value="Lysozyme-like"/>
    <property type="match status" value="1"/>
</dbReference>
<feature type="domain" description="Transglycosylase SLT" evidence="4">
    <location>
        <begin position="158"/>
        <end position="251"/>
    </location>
</feature>
<dbReference type="InterPro" id="IPR008258">
    <property type="entry name" value="Transglycosylase_SLT_dom_1"/>
</dbReference>
<dbReference type="Pfam" id="PF01464">
    <property type="entry name" value="SLT"/>
    <property type="match status" value="1"/>
</dbReference>
<dbReference type="AlphaFoldDB" id="A0A0K6IUJ3"/>
<evidence type="ECO:0000256" key="3">
    <source>
        <dbReference type="SAM" id="Phobius"/>
    </source>
</evidence>